<sequence>MKALRKKKLKAKQARCCPCKKRSTKRKSNSLLRQLRRFARIHVRAPQVNVTTPIPQVEAPVVHVDAPVVQVEPPVVQVEAPVVQVEAPVVQVEAPVVQVEAPVVQVEAPKPIVIPAPLVKVDVETEESADQVCIEGLRQELSKCMRNDQLVEILLTTDWGPESRSYRVGKLLRVDEGIIELQTLPSSRTKGASILIPITHIVAIIPNAEPN</sequence>
<comment type="caution">
    <text evidence="1">The sequence shown here is derived from an EMBL/GenBank/DDBJ whole genome shotgun (WGS) entry which is preliminary data.</text>
</comment>
<evidence type="ECO:0008006" key="3">
    <source>
        <dbReference type="Google" id="ProtNLM"/>
    </source>
</evidence>
<proteinExistence type="predicted"/>
<gene>
    <name evidence="1" type="ORF">C7R92_06285</name>
</gene>
<dbReference type="Proteomes" id="UP000241645">
    <property type="component" value="Unassembled WGS sequence"/>
</dbReference>
<evidence type="ECO:0000313" key="1">
    <source>
        <dbReference type="EMBL" id="PSK13163.1"/>
    </source>
</evidence>
<protein>
    <recommendedName>
        <fullName evidence="3">Spore coat protein</fullName>
    </recommendedName>
</protein>
<accession>A0ABX5FU70</accession>
<evidence type="ECO:0000313" key="2">
    <source>
        <dbReference type="Proteomes" id="UP000241645"/>
    </source>
</evidence>
<reference evidence="1 2" key="1">
    <citation type="submission" date="2018-03" db="EMBL/GenBank/DDBJ databases">
        <title>Brevisbacillus phylogenomics.</title>
        <authorList>
            <person name="Dunlap C."/>
        </authorList>
    </citation>
    <scope>NUCLEOTIDE SEQUENCE [LARGE SCALE GENOMIC DNA]</scope>
    <source>
        <strain evidence="1 2">NRRL B-41110</strain>
    </source>
</reference>
<dbReference type="EMBL" id="PXZO01000007">
    <property type="protein sequence ID" value="PSK13163.1"/>
    <property type="molecule type" value="Genomic_DNA"/>
</dbReference>
<organism evidence="1 2">
    <name type="scientific">Brevibacillus porteri</name>
    <dbReference type="NCBI Taxonomy" id="2126350"/>
    <lineage>
        <taxon>Bacteria</taxon>
        <taxon>Bacillati</taxon>
        <taxon>Bacillota</taxon>
        <taxon>Bacilli</taxon>
        <taxon>Bacillales</taxon>
        <taxon>Paenibacillaceae</taxon>
        <taxon>Brevibacillus</taxon>
    </lineage>
</organism>
<keyword evidence="2" id="KW-1185">Reference proteome</keyword>
<name>A0ABX5FU70_9BACL</name>